<evidence type="ECO:0000313" key="2">
    <source>
        <dbReference type="Proteomes" id="UP000198211"/>
    </source>
</evidence>
<keyword evidence="2" id="KW-1185">Reference proteome</keyword>
<dbReference type="AlphaFoldDB" id="A0A225VFK4"/>
<accession>A0A225VFK4</accession>
<proteinExistence type="predicted"/>
<evidence type="ECO:0000313" key="1">
    <source>
        <dbReference type="EMBL" id="OWZ03567.1"/>
    </source>
</evidence>
<dbReference type="EMBL" id="NBNE01005442">
    <property type="protein sequence ID" value="OWZ03567.1"/>
    <property type="molecule type" value="Genomic_DNA"/>
</dbReference>
<protein>
    <submittedName>
        <fullName evidence="1">Uncharacterized protein</fullName>
    </submittedName>
</protein>
<comment type="caution">
    <text evidence="1">The sequence shown here is derived from an EMBL/GenBank/DDBJ whole genome shotgun (WGS) entry which is preliminary data.</text>
</comment>
<organism evidence="1 2">
    <name type="scientific">Phytophthora megakarya</name>
    <dbReference type="NCBI Taxonomy" id="4795"/>
    <lineage>
        <taxon>Eukaryota</taxon>
        <taxon>Sar</taxon>
        <taxon>Stramenopiles</taxon>
        <taxon>Oomycota</taxon>
        <taxon>Peronosporomycetes</taxon>
        <taxon>Peronosporales</taxon>
        <taxon>Peronosporaceae</taxon>
        <taxon>Phytophthora</taxon>
    </lineage>
</organism>
<name>A0A225VFK4_9STRA</name>
<reference evidence="2" key="1">
    <citation type="submission" date="2017-03" db="EMBL/GenBank/DDBJ databases">
        <title>Phytopthora megakarya and P. palmivora, two closely related causual agents of cacao black pod achieved similar genome size and gene model numbers by different mechanisms.</title>
        <authorList>
            <person name="Ali S."/>
            <person name="Shao J."/>
            <person name="Larry D.J."/>
            <person name="Kronmiller B."/>
            <person name="Shen D."/>
            <person name="Strem M.D."/>
            <person name="Melnick R.L."/>
            <person name="Guiltinan M.J."/>
            <person name="Tyler B.M."/>
            <person name="Meinhardt L.W."/>
            <person name="Bailey B.A."/>
        </authorList>
    </citation>
    <scope>NUCLEOTIDE SEQUENCE [LARGE SCALE GENOMIC DNA]</scope>
    <source>
        <strain evidence="2">zdho120</strain>
    </source>
</reference>
<gene>
    <name evidence="1" type="ORF">PHMEG_00024675</name>
</gene>
<sequence>MEYAMPLVDYLLTDMERFLGSADDRACMKGLCICMRARTFRMAPDAIRAKKRANDLSTNDGQHLVGVRPT</sequence>
<dbReference type="Proteomes" id="UP000198211">
    <property type="component" value="Unassembled WGS sequence"/>
</dbReference>